<dbReference type="eggNOG" id="COG4270">
    <property type="taxonomic scope" value="Bacteria"/>
</dbReference>
<evidence type="ECO:0000256" key="1">
    <source>
        <dbReference type="SAM" id="Phobius"/>
    </source>
</evidence>
<dbReference type="EMBL" id="BANT01000030">
    <property type="protein sequence ID" value="GAC58084.1"/>
    <property type="molecule type" value="Genomic_DNA"/>
</dbReference>
<keyword evidence="1" id="KW-0472">Membrane</keyword>
<dbReference type="STRING" id="1121927.GOHSU_30_00080"/>
<dbReference type="Proteomes" id="UP000053405">
    <property type="component" value="Unassembled WGS sequence"/>
</dbReference>
<evidence type="ECO:0000313" key="3">
    <source>
        <dbReference type="Proteomes" id="UP000053405"/>
    </source>
</evidence>
<comment type="caution">
    <text evidence="2">The sequence shown here is derived from an EMBL/GenBank/DDBJ whole genome shotgun (WGS) entry which is preliminary data.</text>
</comment>
<name>L7LB03_9ACTN</name>
<keyword evidence="1" id="KW-1133">Transmembrane helix</keyword>
<organism evidence="2 3">
    <name type="scientific">Gordonia hirsuta DSM 44140 = NBRC 16056</name>
    <dbReference type="NCBI Taxonomy" id="1121927"/>
    <lineage>
        <taxon>Bacteria</taxon>
        <taxon>Bacillati</taxon>
        <taxon>Actinomycetota</taxon>
        <taxon>Actinomycetes</taxon>
        <taxon>Mycobacteriales</taxon>
        <taxon>Gordoniaceae</taxon>
        <taxon>Gordonia</taxon>
    </lineage>
</organism>
<keyword evidence="3" id="KW-1185">Reference proteome</keyword>
<evidence type="ECO:0000313" key="2">
    <source>
        <dbReference type="EMBL" id="GAC58084.1"/>
    </source>
</evidence>
<protein>
    <submittedName>
        <fullName evidence="2">Uncharacterized protein</fullName>
    </submittedName>
</protein>
<proteinExistence type="predicted"/>
<reference evidence="2 3" key="1">
    <citation type="submission" date="2012-12" db="EMBL/GenBank/DDBJ databases">
        <title>Whole genome shotgun sequence of Gordonia hirsuta NBRC 16056.</title>
        <authorList>
            <person name="Isaki-Nakamura S."/>
            <person name="Hosoyama A."/>
            <person name="Tsuchikane K."/>
            <person name="Katsumata H."/>
            <person name="Baba S."/>
            <person name="Yamazaki S."/>
            <person name="Fujita N."/>
        </authorList>
    </citation>
    <scope>NUCLEOTIDE SEQUENCE [LARGE SCALE GENOMIC DNA]</scope>
    <source>
        <strain evidence="2 3">NBRC 16056</strain>
    </source>
</reference>
<dbReference type="AlphaFoldDB" id="L7LB03"/>
<accession>L7LB03</accession>
<feature type="transmembrane region" description="Helical" evidence="1">
    <location>
        <begin position="77"/>
        <end position="99"/>
    </location>
</feature>
<feature type="transmembrane region" description="Helical" evidence="1">
    <location>
        <begin position="21"/>
        <end position="41"/>
    </location>
</feature>
<gene>
    <name evidence="2" type="ORF">GOHSU_30_00080</name>
</gene>
<keyword evidence="1" id="KW-0812">Transmembrane</keyword>
<sequence>MRRGILRAVRRVSVVDVFFRVIGLGLAATGLAHLAFTGLFARISAPVFPENTKAWVRVNGLSEAAIGAALAGRRTRLAGLIGGLVYLAHLADHVVAAVLRWVRSPDRGESVTHGESAAGKGGVR</sequence>